<evidence type="ECO:0000313" key="1">
    <source>
        <dbReference type="EMBL" id="PWA75738.1"/>
    </source>
</evidence>
<keyword evidence="2" id="KW-1185">Reference proteome</keyword>
<gene>
    <name evidence="1" type="ORF">CTI12_AA240360</name>
</gene>
<dbReference type="AlphaFoldDB" id="A0A2U1NQI7"/>
<comment type="caution">
    <text evidence="1">The sequence shown here is derived from an EMBL/GenBank/DDBJ whole genome shotgun (WGS) entry which is preliminary data.</text>
</comment>
<dbReference type="Proteomes" id="UP000245207">
    <property type="component" value="Unassembled WGS sequence"/>
</dbReference>
<name>A0A2U1NQI7_ARTAN</name>
<accession>A0A2U1NQI7</accession>
<dbReference type="SUPFAM" id="SSF54001">
    <property type="entry name" value="Cysteine proteinases"/>
    <property type="match status" value="1"/>
</dbReference>
<evidence type="ECO:0000313" key="2">
    <source>
        <dbReference type="Proteomes" id="UP000245207"/>
    </source>
</evidence>
<reference evidence="1 2" key="1">
    <citation type="journal article" date="2018" name="Mol. Plant">
        <title>The genome of Artemisia annua provides insight into the evolution of Asteraceae family and artemisinin biosynthesis.</title>
        <authorList>
            <person name="Shen Q."/>
            <person name="Zhang L."/>
            <person name="Liao Z."/>
            <person name="Wang S."/>
            <person name="Yan T."/>
            <person name="Shi P."/>
            <person name="Liu M."/>
            <person name="Fu X."/>
            <person name="Pan Q."/>
            <person name="Wang Y."/>
            <person name="Lv Z."/>
            <person name="Lu X."/>
            <person name="Zhang F."/>
            <person name="Jiang W."/>
            <person name="Ma Y."/>
            <person name="Chen M."/>
            <person name="Hao X."/>
            <person name="Li L."/>
            <person name="Tang Y."/>
            <person name="Lv G."/>
            <person name="Zhou Y."/>
            <person name="Sun X."/>
            <person name="Brodelius P.E."/>
            <person name="Rose J.K.C."/>
            <person name="Tang K."/>
        </authorList>
    </citation>
    <scope>NUCLEOTIDE SEQUENCE [LARGE SCALE GENOMIC DNA]</scope>
    <source>
        <strain evidence="2">cv. Huhao1</strain>
        <tissue evidence="1">Leaf</tissue>
    </source>
</reference>
<dbReference type="Gene3D" id="3.40.395.10">
    <property type="entry name" value="Adenoviral Proteinase, Chain A"/>
    <property type="match status" value="1"/>
</dbReference>
<dbReference type="InterPro" id="IPR038765">
    <property type="entry name" value="Papain-like_cys_pep_sf"/>
</dbReference>
<protein>
    <submittedName>
        <fullName evidence="1">Peptidase C48, SUMO/Sentrin/Ubl1</fullName>
    </submittedName>
</protein>
<dbReference type="EMBL" id="PKPP01002361">
    <property type="protein sequence ID" value="PWA75738.1"/>
    <property type="molecule type" value="Genomic_DNA"/>
</dbReference>
<proteinExistence type="predicted"/>
<organism evidence="1 2">
    <name type="scientific">Artemisia annua</name>
    <name type="common">Sweet wormwood</name>
    <dbReference type="NCBI Taxonomy" id="35608"/>
    <lineage>
        <taxon>Eukaryota</taxon>
        <taxon>Viridiplantae</taxon>
        <taxon>Streptophyta</taxon>
        <taxon>Embryophyta</taxon>
        <taxon>Tracheophyta</taxon>
        <taxon>Spermatophyta</taxon>
        <taxon>Magnoliopsida</taxon>
        <taxon>eudicotyledons</taxon>
        <taxon>Gunneridae</taxon>
        <taxon>Pentapetalae</taxon>
        <taxon>asterids</taxon>
        <taxon>campanulids</taxon>
        <taxon>Asterales</taxon>
        <taxon>Asteraceae</taxon>
        <taxon>Asteroideae</taxon>
        <taxon>Anthemideae</taxon>
        <taxon>Artemisiinae</taxon>
        <taxon>Artemisia</taxon>
    </lineage>
</organism>
<sequence>MRMYVQSLAPGLKIEIPVIDTFASILNYEEWELEKDIKRHYFYASMMLPGIIQNKPQSMETKIEKAVRRVCKDDCNSDGRRYKQATVFFPIIASGHYYLIVFNLLKGTSVIIDNSDSDATYEEKYKENYEFMWKTKKEKIDCGLFMMMHMDNYEGKIKWETCMLEETNKYHRLRRNNLRAKYAAKMMLHEINENQKLMSDYALKFAAKNPDKKEAEKIVNQSIMKKIVEQDKQDNQRK</sequence>